<feature type="chain" id="PRO_5040445433" description="Apple domain-containing protein" evidence="2">
    <location>
        <begin position="20"/>
        <end position="401"/>
    </location>
</feature>
<keyword evidence="5" id="KW-1185">Reference proteome</keyword>
<dbReference type="AlphaFoldDB" id="A0A9P5A663"/>
<protein>
    <recommendedName>
        <fullName evidence="3">Apple domain-containing protein</fullName>
    </recommendedName>
</protein>
<evidence type="ECO:0000256" key="1">
    <source>
        <dbReference type="SAM" id="MobiDB-lite"/>
    </source>
</evidence>
<reference evidence="4" key="1">
    <citation type="journal article" date="2017" name="Mycologia">
        <title>Fusarium algeriense, sp. nov., a novel toxigenic crown rot pathogen of durum wheat from Algeria is nested in the Fusarium burgessii species complex.</title>
        <authorList>
            <person name="Laraba I."/>
            <person name="Keddad A."/>
            <person name="Boureghda H."/>
            <person name="Abdallah N."/>
            <person name="Vaughan M.M."/>
            <person name="Proctor R.H."/>
            <person name="Busman M."/>
            <person name="O'Donnell K."/>
        </authorList>
    </citation>
    <scope>NUCLEOTIDE SEQUENCE</scope>
    <source>
        <strain evidence="4">NRRL 25174</strain>
    </source>
</reference>
<organism evidence="4 5">
    <name type="scientific">Fusarium beomiforme</name>
    <dbReference type="NCBI Taxonomy" id="44412"/>
    <lineage>
        <taxon>Eukaryota</taxon>
        <taxon>Fungi</taxon>
        <taxon>Dikarya</taxon>
        <taxon>Ascomycota</taxon>
        <taxon>Pezizomycotina</taxon>
        <taxon>Sordariomycetes</taxon>
        <taxon>Hypocreomycetidae</taxon>
        <taxon>Hypocreales</taxon>
        <taxon>Nectriaceae</taxon>
        <taxon>Fusarium</taxon>
        <taxon>Fusarium burgessii species complex</taxon>
    </lineage>
</organism>
<dbReference type="OrthoDB" id="4820872at2759"/>
<dbReference type="InterPro" id="IPR003609">
    <property type="entry name" value="Pan_app"/>
</dbReference>
<evidence type="ECO:0000313" key="5">
    <source>
        <dbReference type="Proteomes" id="UP000730481"/>
    </source>
</evidence>
<feature type="signal peptide" evidence="2">
    <location>
        <begin position="1"/>
        <end position="19"/>
    </location>
</feature>
<name>A0A9P5A663_9HYPO</name>
<evidence type="ECO:0000256" key="2">
    <source>
        <dbReference type="SAM" id="SignalP"/>
    </source>
</evidence>
<feature type="compositionally biased region" description="Low complexity" evidence="1">
    <location>
        <begin position="72"/>
        <end position="105"/>
    </location>
</feature>
<comment type="caution">
    <text evidence="4">The sequence shown here is derived from an EMBL/GenBank/DDBJ whole genome shotgun (WGS) entry which is preliminary data.</text>
</comment>
<reference evidence="4" key="2">
    <citation type="submission" date="2020-02" db="EMBL/GenBank/DDBJ databases">
        <title>Identification and distribution of gene clusters putatively required for synthesis of sphingolipid metabolism inhibitors in phylogenetically diverse species of the filamentous fungus Fusarium.</title>
        <authorList>
            <person name="Kim H.-S."/>
            <person name="Busman M."/>
            <person name="Brown D.W."/>
            <person name="Divon H."/>
            <person name="Uhlig S."/>
            <person name="Proctor R.H."/>
        </authorList>
    </citation>
    <scope>NUCLEOTIDE SEQUENCE</scope>
    <source>
        <strain evidence="4">NRRL 25174</strain>
    </source>
</reference>
<dbReference type="Pfam" id="PF14295">
    <property type="entry name" value="PAN_4"/>
    <property type="match status" value="1"/>
</dbReference>
<accession>A0A9P5A663</accession>
<evidence type="ECO:0000259" key="3">
    <source>
        <dbReference type="Pfam" id="PF14295"/>
    </source>
</evidence>
<feature type="region of interest" description="Disordered" evidence="1">
    <location>
        <begin position="62"/>
        <end position="105"/>
    </location>
</feature>
<feature type="compositionally biased region" description="Basic and acidic residues" evidence="1">
    <location>
        <begin position="62"/>
        <end position="71"/>
    </location>
</feature>
<evidence type="ECO:0000313" key="4">
    <source>
        <dbReference type="EMBL" id="KAF4332897.1"/>
    </source>
</evidence>
<keyword evidence="2" id="KW-0732">Signal</keyword>
<feature type="region of interest" description="Disordered" evidence="1">
    <location>
        <begin position="18"/>
        <end position="48"/>
    </location>
</feature>
<feature type="compositionally biased region" description="Low complexity" evidence="1">
    <location>
        <begin position="26"/>
        <end position="48"/>
    </location>
</feature>
<gene>
    <name evidence="4" type="ORF">FBEOM_13301</name>
</gene>
<proteinExistence type="predicted"/>
<dbReference type="EMBL" id="PVQB02000950">
    <property type="protein sequence ID" value="KAF4332897.1"/>
    <property type="molecule type" value="Genomic_DNA"/>
</dbReference>
<feature type="domain" description="Apple" evidence="3">
    <location>
        <begin position="139"/>
        <end position="167"/>
    </location>
</feature>
<dbReference type="Proteomes" id="UP000730481">
    <property type="component" value="Unassembled WGS sequence"/>
</dbReference>
<sequence>MVAIRSIFVLSAVASVASAGPCRPGSSLSTTETASVESTTAAPSTTLAGSTTTSADIIIETSRTETSRDTASDTTSAATTESSLTTFVTSSAETTTTEPATTTTSAAPVAVTCPSDVDQCVGTMQIQCDVALFGLVTSVIVVNLQACADLCNADNTCNAFTYNDAGKSRPPRNVLSLQLDSPFVPEISTHSPKKSFNIDGRFIYETSTGTPGTPTYHISTRNTQTGNPWQLQICRLLLSEVRRLSEATGNSGFIKYDDDLTLYSGEKMKIPFSLNPVPMVIIRGQKRGTVQESIVMEKSIRTCTFHHMIPIKRALTKTEEDKMQALMHKRGYRDSDDWKRKLPLTARGQDLGGLEWVDEYGSIVAAENDGKLEVLEDMETEKKDLIVACWACKGFVLDRTV</sequence>